<protein>
    <submittedName>
        <fullName evidence="1">YlbD family protein</fullName>
    </submittedName>
</protein>
<reference evidence="2" key="1">
    <citation type="journal article" date="2019" name="Int. J. Syst. Evol. Microbiol.">
        <title>The Global Catalogue of Microorganisms (GCM) 10K type strain sequencing project: providing services to taxonomists for standard genome sequencing and annotation.</title>
        <authorList>
            <consortium name="The Broad Institute Genomics Platform"/>
            <consortium name="The Broad Institute Genome Sequencing Center for Infectious Disease"/>
            <person name="Wu L."/>
            <person name="Ma J."/>
        </authorList>
    </citation>
    <scope>NUCLEOTIDE SEQUENCE [LARGE SCALE GENOMIC DNA]</scope>
    <source>
        <strain evidence="2">CGMCC 4.7426</strain>
    </source>
</reference>
<dbReference type="EMBL" id="JBHSFU010000003">
    <property type="protein sequence ID" value="MFC4556993.1"/>
    <property type="molecule type" value="Genomic_DNA"/>
</dbReference>
<gene>
    <name evidence="1" type="ORF">ACFO3D_02065</name>
</gene>
<evidence type="ECO:0000313" key="1">
    <source>
        <dbReference type="EMBL" id="MFC4556993.1"/>
    </source>
</evidence>
<keyword evidence="2" id="KW-1185">Reference proteome</keyword>
<dbReference type="Proteomes" id="UP001595989">
    <property type="component" value="Unassembled WGS sequence"/>
</dbReference>
<dbReference type="Pfam" id="PF14071">
    <property type="entry name" value="YlbD_coat"/>
    <property type="match status" value="1"/>
</dbReference>
<dbReference type="RefSeq" id="WP_390292932.1">
    <property type="nucleotide sequence ID" value="NZ_JBHSFU010000003.1"/>
</dbReference>
<accession>A0ABV9DGK7</accession>
<evidence type="ECO:0000313" key="2">
    <source>
        <dbReference type="Proteomes" id="UP001595989"/>
    </source>
</evidence>
<dbReference type="InterPro" id="IPR025953">
    <property type="entry name" value="YlbD_coat"/>
</dbReference>
<name>A0ABV9DGK7_9BACI</name>
<proteinExistence type="predicted"/>
<sequence>MSDDKLHPSVREFKAFMNRHPKLVEEVRKSGRSWQEYYEKWVLLGEDDSFWEKYKKQNGNGKSRSKGGGQKELLNQLVKLSESIDLDKVQSQVGNLNSAITTVQELLGQFQSDKPQQTFRRPYHQDNWFKD</sequence>
<comment type="caution">
    <text evidence="1">The sequence shown here is derived from an EMBL/GenBank/DDBJ whole genome shotgun (WGS) entry which is preliminary data.</text>
</comment>
<organism evidence="1 2">
    <name type="scientific">Virgibacillus kekensis</name>
    <dbReference type="NCBI Taxonomy" id="202261"/>
    <lineage>
        <taxon>Bacteria</taxon>
        <taxon>Bacillati</taxon>
        <taxon>Bacillota</taxon>
        <taxon>Bacilli</taxon>
        <taxon>Bacillales</taxon>
        <taxon>Bacillaceae</taxon>
        <taxon>Virgibacillus</taxon>
    </lineage>
</organism>